<dbReference type="PROSITE" id="PS00138">
    <property type="entry name" value="SUBTILASE_SER"/>
    <property type="match status" value="1"/>
</dbReference>
<dbReference type="CDD" id="cd07474">
    <property type="entry name" value="Peptidases_S8_subtilisin_Vpr-like"/>
    <property type="match status" value="1"/>
</dbReference>
<feature type="domain" description="Peptidase C-terminal archaeal/bacterial" evidence="9">
    <location>
        <begin position="608"/>
        <end position="680"/>
    </location>
</feature>
<organism evidence="12 13">
    <name type="scientific">Candidatus Auribacter fodinae</name>
    <dbReference type="NCBI Taxonomy" id="2093366"/>
    <lineage>
        <taxon>Bacteria</taxon>
        <taxon>Pseudomonadati</taxon>
        <taxon>Candidatus Auribacterota</taxon>
        <taxon>Candidatus Auribacteria</taxon>
        <taxon>Candidatus Auribacterales</taxon>
        <taxon>Candidatus Auribacteraceae</taxon>
        <taxon>Candidatus Auribacter</taxon>
    </lineage>
</organism>
<feature type="domain" description="Inhibitor I9" evidence="10">
    <location>
        <begin position="46"/>
        <end position="156"/>
    </location>
</feature>
<evidence type="ECO:0000256" key="6">
    <source>
        <dbReference type="PROSITE-ProRule" id="PRU01240"/>
    </source>
</evidence>
<proteinExistence type="inferred from homology"/>
<feature type="active site" description="Charge relay system" evidence="5 6">
    <location>
        <position position="189"/>
    </location>
</feature>
<dbReference type="Gene3D" id="2.60.120.380">
    <property type="match status" value="1"/>
</dbReference>
<feature type="domain" description="Ig-like" evidence="11">
    <location>
        <begin position="2425"/>
        <end position="2480"/>
    </location>
</feature>
<dbReference type="InterPro" id="IPR050131">
    <property type="entry name" value="Peptidase_S8_subtilisin-like"/>
</dbReference>
<dbReference type="InterPro" id="IPR022398">
    <property type="entry name" value="Peptidase_S8_His-AS"/>
</dbReference>
<evidence type="ECO:0000259" key="9">
    <source>
        <dbReference type="Pfam" id="PF04151"/>
    </source>
</evidence>
<evidence type="ECO:0000256" key="4">
    <source>
        <dbReference type="ARBA" id="ARBA00022825"/>
    </source>
</evidence>
<dbReference type="PANTHER" id="PTHR43806">
    <property type="entry name" value="PEPTIDASE S8"/>
    <property type="match status" value="1"/>
</dbReference>
<dbReference type="GO" id="GO:0004252">
    <property type="term" value="F:serine-type endopeptidase activity"/>
    <property type="evidence" value="ECO:0007669"/>
    <property type="project" value="UniProtKB-UniRule"/>
</dbReference>
<dbReference type="InterPro" id="IPR007280">
    <property type="entry name" value="Peptidase_C_arc/bac"/>
</dbReference>
<evidence type="ECO:0000259" key="10">
    <source>
        <dbReference type="Pfam" id="PF05922"/>
    </source>
</evidence>
<evidence type="ECO:0000313" key="12">
    <source>
        <dbReference type="EMBL" id="RJP59693.1"/>
    </source>
</evidence>
<dbReference type="InterPro" id="IPR022038">
    <property type="entry name" value="Ig-like_bact"/>
</dbReference>
<dbReference type="Pfam" id="PF12245">
    <property type="entry name" value="Big_3_2"/>
    <property type="match status" value="2"/>
</dbReference>
<evidence type="ECO:0000259" key="11">
    <source>
        <dbReference type="Pfam" id="PF12245"/>
    </source>
</evidence>
<dbReference type="InterPro" id="IPR023827">
    <property type="entry name" value="Peptidase_S8_Asp-AS"/>
</dbReference>
<comment type="caution">
    <text evidence="12">The sequence shown here is derived from an EMBL/GenBank/DDBJ whole genome shotgun (WGS) entry which is preliminary data.</text>
</comment>
<evidence type="ECO:0000256" key="2">
    <source>
        <dbReference type="ARBA" id="ARBA00022670"/>
    </source>
</evidence>
<keyword evidence="2 6" id="KW-0645">Protease</keyword>
<dbReference type="EMBL" id="QZJZ01000044">
    <property type="protein sequence ID" value="RJP59693.1"/>
    <property type="molecule type" value="Genomic_DNA"/>
</dbReference>
<dbReference type="InterPro" id="IPR011047">
    <property type="entry name" value="Quinoprotein_ADH-like_sf"/>
</dbReference>
<accession>A0A3A4R4Y0</accession>
<dbReference type="PANTHER" id="PTHR43806:SF65">
    <property type="entry name" value="SERINE PROTEASE APRX"/>
    <property type="match status" value="1"/>
</dbReference>
<feature type="active site" description="Charge relay system" evidence="5 6">
    <location>
        <position position="228"/>
    </location>
</feature>
<protein>
    <recommendedName>
        <fullName evidence="14">Peptidase S8/S53 domain-containing protein</fullName>
    </recommendedName>
</protein>
<dbReference type="InterPro" id="IPR023828">
    <property type="entry name" value="Peptidase_S8_Ser-AS"/>
</dbReference>
<dbReference type="InterPro" id="IPR015500">
    <property type="entry name" value="Peptidase_S8_subtilisin-rel"/>
</dbReference>
<dbReference type="PROSITE" id="PS00137">
    <property type="entry name" value="SUBTILASE_HIS"/>
    <property type="match status" value="1"/>
</dbReference>
<dbReference type="InterPro" id="IPR034213">
    <property type="entry name" value="S8_Vpr-like"/>
</dbReference>
<keyword evidence="3 6" id="KW-0378">Hydrolase</keyword>
<dbReference type="SUPFAM" id="SSF52743">
    <property type="entry name" value="Subtilisin-like"/>
    <property type="match status" value="1"/>
</dbReference>
<evidence type="ECO:0000256" key="5">
    <source>
        <dbReference type="PIRSR" id="PIRSR615500-1"/>
    </source>
</evidence>
<dbReference type="Gene3D" id="3.40.50.200">
    <property type="entry name" value="Peptidase S8/S53 domain"/>
    <property type="match status" value="1"/>
</dbReference>
<feature type="domain" description="Peptidase S8/S53" evidence="8">
    <location>
        <begin position="180"/>
        <end position="439"/>
    </location>
</feature>
<gene>
    <name evidence="12" type="ORF">C4541_05560</name>
</gene>
<evidence type="ECO:0000256" key="3">
    <source>
        <dbReference type="ARBA" id="ARBA00022801"/>
    </source>
</evidence>
<evidence type="ECO:0008006" key="14">
    <source>
        <dbReference type="Google" id="ProtNLM"/>
    </source>
</evidence>
<sequence length="4494" mass="488155">MIINRSFFYKPLMMMAYVCIFLLLLLPISMKAAEIEDIATGKQNNYIVRFTDPPLSKVKRFKQDESSFSPQSISNAQSTLNNRRMQFKDDLTALRKNSGSGLFLAPYVQQTDNQETVFQHEYSYLLSGVALSLSADEADAVRSLPYVENVYPDLPVCVLLNNSHPIINADMYRQETGATGSGIVIAIIDTGIDYLHPDLGGGIGPSYKVIGGYDFINEDDDPMDDNGHGTHCAGIAAANGTLQGIAPNAKLIAYKVLNTEGNGIFSDIIAALERAADPDEDPLTDDQVDIVSISIGGSGTPDDPISLAVDNAMDQGILCVIAAGNEGDYYSITSPGCARKALTVGAVDSDSYIAAFSSRGPTREATVIKPDLTAPGVGIYSTLPDGTFGYKSGTSMATPFVSGASALVLQMHPSLTSFELKNLLKSTAANINEDTLTQGSGLLDMSPLINLTTIVDPATVFLGAASSSESTWTTSTNISVKNISASQINYAITWEDELNPGVIESALVPSLTIDSGSSTSFSLTLTVNTEQLPIKSEPYMYEGNIHISDGSSVYTIKVLFQYELPDPYEPNNMINQSYPITMSARRSLLQDNARTTINPFSGEASYPDYDWFSFSCNEGDVITLDINAKDIGSSLNALLTLYDSNGTVLTSNDTYGYYKDPVIRNYTIGQDGTLHVRVSASGNSTTGQYHLITSKKPDINSWYTDISSVSIIDLADNGRYTVIAGSTELQVLDNLNDGLQIWQVSNTGIIDMSAADGADTVAVLSSAPYKISCYATASNVPQWSFQFPDNVTPSDISVSRDGSTIAVYSESSAKTSIIIYVFKRVSPTPYWIYTQTTNHINNLGFEINATGSCVLFSDKNTSYILDTQQRVLRWSGPCAERSLHMNGDGSIIVGSTTSYLFSAKKWNGTYYETLWDYNPGNGTKIFRSAVSADGSCIVMGQRLNYGLYGLDDDGLLVYIFNINSGQPIYSYHIPKDALLTPRDDLLGVKLPSAIDEIGISDDGKNIVISTWGADPTQPELFVFSPEYQYPLGTYYSHGSINDMSYVNDRLSFISEGKHNFNFFRSGIQQELVSLSVPSLTQAIPPFIRNASLSPAIRSTGIPITLSSEVSDSDGVSSVTAKIYFDNDTLIQSLTMLSQTTPNTYTGQWTPSLPANYYYIITADDHNNNTSFTKKSYFTTYPQPSIALLSVQLESGSAYLHPAEPAYIRCNISNVGNVSTGTLTVALRIADPYIESYTRTTVTVDSLSSGESSLTQAQSLRIEPSNTIPDQYTFTITIDVTDDAGNMWNLTTNLTALDNRPPDVSEARFSKYLYDNDTTGSFTVRITDGTPVQEASVELRFKDNDQPAAAFALYDDGLHGDTMPHDGIYGSTFIIPYYDAIYYANISVADSLNNDKVYSDQAQFSSVPYQAHHAVLIVDDTSGDSAPSTRITADFSLLGISVDTWDTGSLGQPPLSVLLQYRTGGVVWICGLLSSLTQFDDSDQALLIRYLNQGGNLLLFGERITYYLTDSGKQANTFINDYLNIEFVFKDTNGAAINGITDTVSESLTFTVPTTGYTAEIDPSDYAISVLQYSNGITYSSKCAAVMTDMPHSYRCFFADFDISILSSEVNRRTMINAVLAYFSRPVIQEPEAVPKVLLPENQVLIVCSIADPDGIHSVSAMIKNSAGTQIAALTLTDDGLTGDQTAGDYVYSKLYTTPASPSTFSVTVTATDTFLNETAVTAENLFTTEPNPFLTISSIIPHNGSLFKPGNMTEFDIVFSNNGTSSFTGAIVVLDIDDPYVDYYSTQSVTIGAIGAGSSFATVNGSFYLKLSNLIPHNYDLKIPVKLLNAPSVPNDFAYSLTVEDTEPPLLVSFDISPRTPLPGSTLTFSALVEDGSGTASAKLVMTERNSRAESIIYLFDDGMHSDGIADNHYYGNSLTAPDLPGKYDIDLYLSDTIGNAIIKYNVSSFTTSNFTPANQLLVVYDDTDTGSSLYWLIDFLKASSIPYDLYETDLYGEISESIFQSYTAGAVIWIAGTTSEGEITVNELNAISSFLEHGGNLLMYGDNLSYRITAEHGASFLRDYFFVSHLKKSIQLQNIQGSSSASIADGMSFTLTDGSLPGELSVLPQAEPLLYIDASSQPDAIEENGTAAVTADTGVYRIVFIDFRWDAIHSNSSRFSLMTNILAWLGIQPYVSLLPLSIIPSQPSAGNTLTIELPVSGHQTSDPIYALIESPDEYRISKLILFDDGTHGDGYASDSIFSRSLLLNETPALYYIDIEVDRENDTNLFFDNHYSFSTDLKPNLIFDGYSITDTHLQPGDISYIHMYITNNGLASAGNVEAVVSLKDEYIDFYNQSPLKFGSISPGSTATAGQSAFYIALKESCPDNYTITGHIYIESIAGYRTLDIVTFTVHDTRGPVLDSISITPRIPQAGMNARFDAAAIDGSGVQAVEAEIYNSTGTLLTSIPMNYDNDSHLYFAYWTTPLENDNFSVSVRAVDNLANELTSEDVLFFSTHPFIKKNSILFVQSENTSSTANFLISKGYSFDIWDKQIRGIPDTSVLLYYKDDIVIYDTGIVVSPDDFHSSEESALNTYYDNGGNVLLLGSGIVSVLTSNGVQSNLFLNNTLHIEYASSSTYPDISGTSGDIFNSLSFALGGNKAGVFTVTSPATGILQPVNTSNPDWFSGSRIADNDSKALFLPLSLMDISFAEDRSAIIAQSLSWLSGGDSAPVVSDLGVEPSVAEPSDIFTFSVTITANSGISSASVKIYNNDLTVNTTVPLYDDGVHLDGSAGDSFFATQWISPSAADTFSFDLSVSTNSGKTAYRNNAATVSTFPRPVVVFDHYTLSSPGIFVANQMNYFDLYIRNDGNASANNVTVKITADTPYIDFITTSSAQYGNISSGVIKKQSGAKLSLKTTEGCPDNAVITINITANDNNNILHTDSFTITIHDLSIPELSAPTLIPSYPEPDAIAALTVTAFDASGIQNISAALIDQFQTTIDTIQLYDDGSHNDELAGDGIFSNLFTVPSASSHYKIIFQAADAVGNNGFSAEILWFSTIPFEKRNELLLVDYSITDPTIKSPLSLSLETLGIGYDVWQPVIRNDISSSILSLYTNGTVIYEASSSPDSVQRNLVSLTEYMHNGGTLFLFGDNIAYTLSANGINANTLLDEYFHIRFIQIPTPDTSLTCVDSSFNDNLSMTISAFTAGEIDPLEPAYPILKFTTETNRLSSGTVMSINIAEDFIAGYADFPFDAIEYATQQNTLLKNIIDYIGIETGVKLAYCSVSPQIAFMDDTITISANITSASPITTAAVDISDLSGNNIASFNLYDNGTHGDTIAGDNIFSNIYTVDSTDTIFYVNLSVETASGLSSYFPHCAEFYTTARPILSIASYSLVQTASVKPGEYTQMNITLNNSGTASAQSVYATLSVSDEYMDFISTIPVSYGDIASGVSVTNSASTFRFRPSYDCPDNHLFEITLSATDSAGITHTDILYITVTDTTPPQPSASELSQTTFMPGDSVVITSLILEGSGIDIIQAVLSNTQTGYNAVVTLQDNGIFPDQVKNDMIFSGTFITPPIPQSFHLSLYTKDLPGNSMTVDTGLRFTTEQFITESRLLLLDDDGGITNQESQYQSILSYLNIPFDYWDSSLRGSASSELLEKYRNGAVLLFTGTNSSIDRVSSEEQYAYQSYLNSGGSLMMTGSNNSYLLTNYGITTNTLLNSYFHAQFQSTYTGNNTILSVDDIWFSTLILTDLAYGSTGECDPISPGTAIIQYTDHYVSSGTAAIKTDTSTYKTLFYDFKIEDITSSSQKNIVLDRSVKWLYGPEITDYSLSKRYGAPGTPVDIFCTVGQSQPISLVKAYIYDKNTVFVTSITLYDNGTSPDVTASDGIYSGRFSSPASNQTYSFILQAYTSNTYSRYKTSLSYTTRSIPVLGLTNIRFENGNFTSGISQNIAIDIKNHGPVNADAVTVALSFDDPYVTSAESTVVYGTVTGGSTYISPSFAFNVHIRNDIPHGHVIKAIITMKGYYNSTQYSYTTTYPIVVSDTTAPSITEGKATPRNNEPNSLITIQVHVIEGTAVHSIIADIYTDEGIIAASLPMYDDGSHSDNESTDSIYGAEWITEPTPAQYKVSITAEDSQGNNIVYTDCLHFTTKQFVKKSPVLLVYNSSDSDSLPETFINTASNLGYSCDRWNNLYRGTLNESITTQYQYGAVILLCDDEGINLVSNDDYTALSAYLEYESNLLITGSNIALNMEKNPLAMSFLNTVFNAVSVIAHTGALTLNPAELNQTGLTETINFSAGSQIGELDIIAPARQLYLLSNQAYSSGTAAVSIEKDAYRAILCDFSIGDISSPSEYTELVDGVLSWLLDRDNDALIDDWEITYFGSRKLFNNTEDPDNDGLNNAQEMGFKSNPTIADTDNDSASDHMEYIAATDPNDPASKFIIIDHSRDFSGITLTWQSVPFKTYKIFYTEMQGGTFIQIGSVTATGTETIYIDSGAPPERLNPAAKESGFYFITVSE</sequence>
<dbReference type="GO" id="GO:0006508">
    <property type="term" value="P:proteolysis"/>
    <property type="evidence" value="ECO:0007669"/>
    <property type="project" value="UniProtKB-KW"/>
</dbReference>
<dbReference type="InterPro" id="IPR036852">
    <property type="entry name" value="Peptidase_S8/S53_dom_sf"/>
</dbReference>
<evidence type="ECO:0000313" key="13">
    <source>
        <dbReference type="Proteomes" id="UP000266426"/>
    </source>
</evidence>
<dbReference type="SUPFAM" id="SSF50998">
    <property type="entry name" value="Quinoprotein alcohol dehydrogenase-like"/>
    <property type="match status" value="1"/>
</dbReference>
<dbReference type="PROSITE" id="PS51892">
    <property type="entry name" value="SUBTILASE"/>
    <property type="match status" value="1"/>
</dbReference>
<feature type="active site" description="Charge relay system" evidence="5 6">
    <location>
        <position position="395"/>
    </location>
</feature>
<evidence type="ECO:0000256" key="1">
    <source>
        <dbReference type="ARBA" id="ARBA00011073"/>
    </source>
</evidence>
<evidence type="ECO:0000259" key="8">
    <source>
        <dbReference type="Pfam" id="PF00082"/>
    </source>
</evidence>
<dbReference type="Pfam" id="PF05922">
    <property type="entry name" value="Inhibitor_I9"/>
    <property type="match status" value="1"/>
</dbReference>
<evidence type="ECO:0000256" key="7">
    <source>
        <dbReference type="RuleBase" id="RU003355"/>
    </source>
</evidence>
<dbReference type="Pfam" id="PF00082">
    <property type="entry name" value="Peptidase_S8"/>
    <property type="match status" value="1"/>
</dbReference>
<feature type="domain" description="Ig-like" evidence="11">
    <location>
        <begin position="1209"/>
        <end position="1297"/>
    </location>
</feature>
<dbReference type="NCBIfam" id="NF041940">
    <property type="entry name" value="choice_anch_X"/>
    <property type="match status" value="3"/>
</dbReference>
<dbReference type="Pfam" id="PF04151">
    <property type="entry name" value="PPC"/>
    <property type="match status" value="1"/>
</dbReference>
<name>A0A3A4R4Y0_9BACT</name>
<dbReference type="InterPro" id="IPR000209">
    <property type="entry name" value="Peptidase_S8/S53_dom"/>
</dbReference>
<comment type="similarity">
    <text evidence="1 6 7">Belongs to the peptidase S8 family.</text>
</comment>
<reference evidence="12 13" key="1">
    <citation type="journal article" date="2017" name="ISME J.">
        <title>Energy and carbon metabolisms in a deep terrestrial subsurface fluid microbial community.</title>
        <authorList>
            <person name="Momper L."/>
            <person name="Jungbluth S.P."/>
            <person name="Lee M.D."/>
            <person name="Amend J.P."/>
        </authorList>
    </citation>
    <scope>NUCLEOTIDE SEQUENCE [LARGE SCALE GENOMIC DNA]</scope>
    <source>
        <strain evidence="12">SURF_26</strain>
    </source>
</reference>
<dbReference type="PRINTS" id="PR00723">
    <property type="entry name" value="SUBTILISIN"/>
</dbReference>
<dbReference type="InterPro" id="IPR010259">
    <property type="entry name" value="S8pro/Inhibitor_I9"/>
</dbReference>
<dbReference type="Proteomes" id="UP000266426">
    <property type="component" value="Unassembled WGS sequence"/>
</dbReference>
<keyword evidence="4 6" id="KW-0720">Serine protease</keyword>
<dbReference type="PROSITE" id="PS00136">
    <property type="entry name" value="SUBTILASE_ASP"/>
    <property type="match status" value="1"/>
</dbReference>